<dbReference type="AlphaFoldDB" id="A0A9N8ETK8"/>
<keyword evidence="10" id="KW-1185">Reference proteome</keyword>
<dbReference type="OrthoDB" id="1728974at2759"/>
<evidence type="ECO:0000256" key="6">
    <source>
        <dbReference type="RuleBase" id="RU003733"/>
    </source>
</evidence>
<keyword evidence="5 6" id="KW-0418">Kinase</keyword>
<name>A0A9N8ETK8_9STRA</name>
<evidence type="ECO:0000256" key="5">
    <source>
        <dbReference type="ARBA" id="ARBA00022777"/>
    </source>
</evidence>
<comment type="similarity">
    <text evidence="2 6">Belongs to the FGGY kinase family.</text>
</comment>
<organism evidence="9 10">
    <name type="scientific">Seminavis robusta</name>
    <dbReference type="NCBI Taxonomy" id="568900"/>
    <lineage>
        <taxon>Eukaryota</taxon>
        <taxon>Sar</taxon>
        <taxon>Stramenopiles</taxon>
        <taxon>Ochrophyta</taxon>
        <taxon>Bacillariophyta</taxon>
        <taxon>Bacillariophyceae</taxon>
        <taxon>Bacillariophycidae</taxon>
        <taxon>Naviculales</taxon>
        <taxon>Naviculaceae</taxon>
        <taxon>Seminavis</taxon>
    </lineage>
</organism>
<dbReference type="Pfam" id="PF02782">
    <property type="entry name" value="FGGY_C"/>
    <property type="match status" value="1"/>
</dbReference>
<comment type="caution">
    <text evidence="9">The sequence shown here is derived from an EMBL/GenBank/DDBJ whole genome shotgun (WGS) entry which is preliminary data.</text>
</comment>
<dbReference type="GO" id="GO:0005975">
    <property type="term" value="P:carbohydrate metabolic process"/>
    <property type="evidence" value="ECO:0007669"/>
    <property type="project" value="InterPro"/>
</dbReference>
<dbReference type="PANTHER" id="PTHR43095">
    <property type="entry name" value="SUGAR KINASE"/>
    <property type="match status" value="1"/>
</dbReference>
<dbReference type="EC" id="2.7.1.30" evidence="3"/>
<sequence length="581" mass="62642">MSKTDIIVAIDIGSSSVRCSAYKFVEGERGDNEDPTLCQAMAGCRTSRSVRSVQPNTGKIEVGGHSQDDTTSLMDNLDECMDELLQILRKKDTFQVVAIGFSCFVMNLVGVDDRGTIVGDAASISYACNAPEVAKQCKNLRIKLSEESINQMYHATGAPIHSAYALPQLLDIYDTNNPQYQSVRASVHKWQTIPSICLSRWAGATVSPISYSEASWTGLLNFRTCQYEPSVVDLLPESCRQSLPDLADFSDLTSYPSLGRGIQQQKSSTGNSNPYWGRWPELRGPTVETRGCRLFLGLGDGACANIGSKCSTASRIAVTIGTSAASRVCLPLPVTTGSSESKDSINVPKGLFCYRINRDHVLLGGALTDGGSVVEWISNLLNLNATSGAFEECMAQVKTLLEEDYNCYAQQSSTKQSLTVIPFLSGERSTGYRVGATGAILGLTRETTPSHLLKSSLEGVTLRLNAVLGLIRSTMTSSQEQPCVIASGKALEVNSLWRQLIADCSGMNVIMDGDTEEGTSRGVALAVAVALGEKSSFKDEPLHVLHESSPDPSAKDYWAHATQSQETFLDTISPLFVSSKD</sequence>
<dbReference type="Pfam" id="PF00370">
    <property type="entry name" value="FGGY_N"/>
    <property type="match status" value="1"/>
</dbReference>
<protein>
    <recommendedName>
        <fullName evidence="3">glycerol kinase</fullName>
        <ecNumber evidence="3">2.7.1.30</ecNumber>
    </recommendedName>
</protein>
<dbReference type="InterPro" id="IPR018484">
    <property type="entry name" value="FGGY_N"/>
</dbReference>
<dbReference type="InterPro" id="IPR043129">
    <property type="entry name" value="ATPase_NBD"/>
</dbReference>
<evidence type="ECO:0000259" key="7">
    <source>
        <dbReference type="Pfam" id="PF00370"/>
    </source>
</evidence>
<feature type="domain" description="Carbohydrate kinase FGGY N-terminal" evidence="7">
    <location>
        <begin position="58"/>
        <end position="247"/>
    </location>
</feature>
<dbReference type="GO" id="GO:0004370">
    <property type="term" value="F:glycerol kinase activity"/>
    <property type="evidence" value="ECO:0007669"/>
    <property type="project" value="UniProtKB-EC"/>
</dbReference>
<dbReference type="SUPFAM" id="SSF53067">
    <property type="entry name" value="Actin-like ATPase domain"/>
    <property type="match status" value="2"/>
</dbReference>
<dbReference type="InterPro" id="IPR018483">
    <property type="entry name" value="Carb_kinase_FGGY_CS"/>
</dbReference>
<evidence type="ECO:0000259" key="8">
    <source>
        <dbReference type="Pfam" id="PF02782"/>
    </source>
</evidence>
<gene>
    <name evidence="9" type="ORF">SEMRO_1926_G305910.1</name>
</gene>
<dbReference type="PROSITE" id="PS00445">
    <property type="entry name" value="FGGY_KINASES_2"/>
    <property type="match status" value="1"/>
</dbReference>
<dbReference type="InterPro" id="IPR018485">
    <property type="entry name" value="FGGY_C"/>
</dbReference>
<dbReference type="PIRSF" id="PIRSF000538">
    <property type="entry name" value="GlpK"/>
    <property type="match status" value="1"/>
</dbReference>
<evidence type="ECO:0000256" key="1">
    <source>
        <dbReference type="ARBA" id="ARBA00005190"/>
    </source>
</evidence>
<dbReference type="EMBL" id="CAICTM010001924">
    <property type="protein sequence ID" value="CAB9527016.1"/>
    <property type="molecule type" value="Genomic_DNA"/>
</dbReference>
<evidence type="ECO:0000313" key="10">
    <source>
        <dbReference type="Proteomes" id="UP001153069"/>
    </source>
</evidence>
<feature type="domain" description="Carbohydrate kinase FGGY C-terminal" evidence="8">
    <location>
        <begin position="317"/>
        <end position="530"/>
    </location>
</feature>
<evidence type="ECO:0000313" key="9">
    <source>
        <dbReference type="EMBL" id="CAB9527016.1"/>
    </source>
</evidence>
<dbReference type="InterPro" id="IPR050406">
    <property type="entry name" value="FGGY_Carb_Kinase"/>
</dbReference>
<accession>A0A9N8ETK8</accession>
<comment type="pathway">
    <text evidence="1">Polyol metabolism; glycerol degradation via glycerol kinase pathway; sn-glycerol 3-phosphate from glycerol: step 1/1.</text>
</comment>
<proteinExistence type="inferred from homology"/>
<dbReference type="Gene3D" id="3.30.420.40">
    <property type="match status" value="2"/>
</dbReference>
<dbReference type="InterPro" id="IPR000577">
    <property type="entry name" value="Carb_kinase_FGGY"/>
</dbReference>
<evidence type="ECO:0000256" key="3">
    <source>
        <dbReference type="ARBA" id="ARBA00012099"/>
    </source>
</evidence>
<keyword evidence="4 6" id="KW-0808">Transferase</keyword>
<dbReference type="Proteomes" id="UP001153069">
    <property type="component" value="Unassembled WGS sequence"/>
</dbReference>
<reference evidence="9" key="1">
    <citation type="submission" date="2020-06" db="EMBL/GenBank/DDBJ databases">
        <authorList>
            <consortium name="Plant Systems Biology data submission"/>
        </authorList>
    </citation>
    <scope>NUCLEOTIDE SEQUENCE</scope>
    <source>
        <strain evidence="9">D6</strain>
    </source>
</reference>
<dbReference type="PANTHER" id="PTHR43095:SF2">
    <property type="entry name" value="GLUCONOKINASE"/>
    <property type="match status" value="1"/>
</dbReference>
<evidence type="ECO:0000256" key="2">
    <source>
        <dbReference type="ARBA" id="ARBA00009156"/>
    </source>
</evidence>
<evidence type="ECO:0000256" key="4">
    <source>
        <dbReference type="ARBA" id="ARBA00022679"/>
    </source>
</evidence>